<dbReference type="SUPFAM" id="SSF54928">
    <property type="entry name" value="RNA-binding domain, RBD"/>
    <property type="match status" value="1"/>
</dbReference>
<dbReference type="OrthoDB" id="1080235at2759"/>
<feature type="region of interest" description="Disordered" evidence="1">
    <location>
        <begin position="293"/>
        <end position="359"/>
    </location>
</feature>
<dbReference type="AlphaFoldDB" id="A0A2U1QC67"/>
<gene>
    <name evidence="2" type="ORF">CTI12_AA006400</name>
</gene>
<dbReference type="InterPro" id="IPR035979">
    <property type="entry name" value="RBD_domain_sf"/>
</dbReference>
<accession>A0A2U1QC67</accession>
<keyword evidence="3" id="KW-1185">Reference proteome</keyword>
<dbReference type="Proteomes" id="UP000245207">
    <property type="component" value="Unassembled WGS sequence"/>
</dbReference>
<dbReference type="GO" id="GO:0003676">
    <property type="term" value="F:nucleic acid binding"/>
    <property type="evidence" value="ECO:0007669"/>
    <property type="project" value="InterPro"/>
</dbReference>
<feature type="compositionally biased region" description="Acidic residues" evidence="1">
    <location>
        <begin position="308"/>
        <end position="328"/>
    </location>
</feature>
<sequence length="522" mass="58451">MGNLWMIFKRYGTVYDMFMAQKRLRNGKRYGFVRFKFVRDVEGLLGQLQKIKIGEEWLRVYVAYDRRSNGYARSNDCGGERGVNGNNENRNYEIHKNGWYKNDGKVYSNGRYVDVVNGNSKTTPTNNTGNIMGMGRTLEIADNDINREILVRSVVGEVKAMCFLSKLSVLCKEQGLERAEVKLLGGLEFMVVLDSEKTASNVLNDNNHGIRRWVHKLRRGDEYDRVAGRVTWINILGVPISYWGENTFRRIAVVHGTLLGFHNCRLEESNLYGRVQIHTCSKGLIREELYVEGDGKDNKDDNDMHIDEEGEGDEESNNEEGNSSDDDGEGKFKEVGDGCHEHAADSDGRNGGEDVESRFSGEAKVGKTFETDCGNYKEKAAVISNMASEDGTDKTNDGTDGDINNEGAYINEKSHVSCSGINEYLRGSTSGMGEKFNDLDSGPVEVNINTTGYGSNIGPSVEKVKENGRVSMGYNKNIVGQEKNRGSRYREGGNKDVGGNKKKCFNRHRWGIRGERIECRLG</sequence>
<organism evidence="2 3">
    <name type="scientific">Artemisia annua</name>
    <name type="common">Sweet wormwood</name>
    <dbReference type="NCBI Taxonomy" id="35608"/>
    <lineage>
        <taxon>Eukaryota</taxon>
        <taxon>Viridiplantae</taxon>
        <taxon>Streptophyta</taxon>
        <taxon>Embryophyta</taxon>
        <taxon>Tracheophyta</taxon>
        <taxon>Spermatophyta</taxon>
        <taxon>Magnoliopsida</taxon>
        <taxon>eudicotyledons</taxon>
        <taxon>Gunneridae</taxon>
        <taxon>Pentapetalae</taxon>
        <taxon>asterids</taxon>
        <taxon>campanulids</taxon>
        <taxon>Asterales</taxon>
        <taxon>Asteraceae</taxon>
        <taxon>Asteroideae</taxon>
        <taxon>Anthemideae</taxon>
        <taxon>Artemisiinae</taxon>
        <taxon>Artemisia</taxon>
    </lineage>
</organism>
<protein>
    <recommendedName>
        <fullName evidence="4">RRM domain-containing protein</fullName>
    </recommendedName>
</protein>
<dbReference type="Gene3D" id="3.30.70.330">
    <property type="match status" value="1"/>
</dbReference>
<evidence type="ECO:0000256" key="1">
    <source>
        <dbReference type="SAM" id="MobiDB-lite"/>
    </source>
</evidence>
<feature type="compositionally biased region" description="Basic and acidic residues" evidence="1">
    <location>
        <begin position="329"/>
        <end position="359"/>
    </location>
</feature>
<comment type="caution">
    <text evidence="2">The sequence shown here is derived from an EMBL/GenBank/DDBJ whole genome shotgun (WGS) entry which is preliminary data.</text>
</comment>
<evidence type="ECO:0008006" key="4">
    <source>
        <dbReference type="Google" id="ProtNLM"/>
    </source>
</evidence>
<proteinExistence type="predicted"/>
<reference evidence="2 3" key="1">
    <citation type="journal article" date="2018" name="Mol. Plant">
        <title>The genome of Artemisia annua provides insight into the evolution of Asteraceae family and artemisinin biosynthesis.</title>
        <authorList>
            <person name="Shen Q."/>
            <person name="Zhang L."/>
            <person name="Liao Z."/>
            <person name="Wang S."/>
            <person name="Yan T."/>
            <person name="Shi P."/>
            <person name="Liu M."/>
            <person name="Fu X."/>
            <person name="Pan Q."/>
            <person name="Wang Y."/>
            <person name="Lv Z."/>
            <person name="Lu X."/>
            <person name="Zhang F."/>
            <person name="Jiang W."/>
            <person name="Ma Y."/>
            <person name="Chen M."/>
            <person name="Hao X."/>
            <person name="Li L."/>
            <person name="Tang Y."/>
            <person name="Lv G."/>
            <person name="Zhou Y."/>
            <person name="Sun X."/>
            <person name="Brodelius P.E."/>
            <person name="Rose J.K.C."/>
            <person name="Tang K."/>
        </authorList>
    </citation>
    <scope>NUCLEOTIDE SEQUENCE [LARGE SCALE GENOMIC DNA]</scope>
    <source>
        <strain evidence="3">cv. Huhao1</strain>
        <tissue evidence="2">Leaf</tissue>
    </source>
</reference>
<evidence type="ECO:0000313" key="2">
    <source>
        <dbReference type="EMBL" id="PWA95552.1"/>
    </source>
</evidence>
<feature type="compositionally biased region" description="Basic and acidic residues" evidence="1">
    <location>
        <begin position="293"/>
        <end position="307"/>
    </location>
</feature>
<dbReference type="CDD" id="cd00590">
    <property type="entry name" value="RRM_SF"/>
    <property type="match status" value="1"/>
</dbReference>
<dbReference type="EMBL" id="PKPP01000233">
    <property type="protein sequence ID" value="PWA95552.1"/>
    <property type="molecule type" value="Genomic_DNA"/>
</dbReference>
<dbReference type="InterPro" id="IPR012677">
    <property type="entry name" value="Nucleotide-bd_a/b_plait_sf"/>
</dbReference>
<name>A0A2U1QC67_ARTAN</name>
<evidence type="ECO:0000313" key="3">
    <source>
        <dbReference type="Proteomes" id="UP000245207"/>
    </source>
</evidence>